<dbReference type="GO" id="GO:0020037">
    <property type="term" value="F:heme binding"/>
    <property type="evidence" value="ECO:0007669"/>
    <property type="project" value="InterPro"/>
</dbReference>
<reference evidence="3 4" key="1">
    <citation type="submission" date="2017-08" db="EMBL/GenBank/DDBJ databases">
        <title>Infants hospitalized years apart are colonized by the same room-sourced microbial strains.</title>
        <authorList>
            <person name="Brooks B."/>
            <person name="Olm M.R."/>
            <person name="Firek B.A."/>
            <person name="Baker R."/>
            <person name="Thomas B.C."/>
            <person name="Morowitz M.J."/>
            <person name="Banfield J.F."/>
        </authorList>
    </citation>
    <scope>NUCLEOTIDE SEQUENCE [LARGE SCALE GENOMIC DNA]</scope>
    <source>
        <strain evidence="3">S2_005_003_R2_43</strain>
    </source>
</reference>
<dbReference type="Gene3D" id="1.10.760.10">
    <property type="entry name" value="Cytochrome c-like domain"/>
    <property type="match status" value="1"/>
</dbReference>
<gene>
    <name evidence="3" type="ORF">DI565_02825</name>
</gene>
<name>A0A2W5KLB4_ANCNO</name>
<feature type="chain" id="PRO_5016125384" description="Sulfite:cytochrome C oxidoreductase subunit B" evidence="2">
    <location>
        <begin position="18"/>
        <end position="112"/>
    </location>
</feature>
<comment type="caution">
    <text evidence="3">The sequence shown here is derived from an EMBL/GenBank/DDBJ whole genome shotgun (WGS) entry which is preliminary data.</text>
</comment>
<dbReference type="Proteomes" id="UP000249577">
    <property type="component" value="Unassembled WGS sequence"/>
</dbReference>
<feature type="signal peptide" evidence="2">
    <location>
        <begin position="1"/>
        <end position="17"/>
    </location>
</feature>
<dbReference type="AlphaFoldDB" id="A0A2W5KLB4"/>
<evidence type="ECO:0000256" key="1">
    <source>
        <dbReference type="SAM" id="MobiDB-lite"/>
    </source>
</evidence>
<proteinExistence type="predicted"/>
<dbReference type="SUPFAM" id="SSF46626">
    <property type="entry name" value="Cytochrome c"/>
    <property type="match status" value="1"/>
</dbReference>
<dbReference type="InterPro" id="IPR036909">
    <property type="entry name" value="Cyt_c-like_dom_sf"/>
</dbReference>
<organism evidence="3 4">
    <name type="scientific">Ancylobacter novellus</name>
    <name type="common">Thiobacillus novellus</name>
    <dbReference type="NCBI Taxonomy" id="921"/>
    <lineage>
        <taxon>Bacteria</taxon>
        <taxon>Pseudomonadati</taxon>
        <taxon>Pseudomonadota</taxon>
        <taxon>Alphaproteobacteria</taxon>
        <taxon>Hyphomicrobiales</taxon>
        <taxon>Xanthobacteraceae</taxon>
        <taxon>Ancylobacter</taxon>
    </lineage>
</organism>
<evidence type="ECO:0000256" key="2">
    <source>
        <dbReference type="SAM" id="SignalP"/>
    </source>
</evidence>
<sequence>MLAALLFAGVVSGPARAQVPEPKEESAEQLPAGPGRDETFGMCSACHAYKLVAAQAMSRERWEETIQLMVDKHGMPKLQKAQTDLMLDYLAKTHPPKKATGTGGFQIPFAPD</sequence>
<keyword evidence="2" id="KW-0732">Signal</keyword>
<dbReference type="GO" id="GO:0009055">
    <property type="term" value="F:electron transfer activity"/>
    <property type="evidence" value="ECO:0007669"/>
    <property type="project" value="InterPro"/>
</dbReference>
<evidence type="ECO:0008006" key="5">
    <source>
        <dbReference type="Google" id="ProtNLM"/>
    </source>
</evidence>
<accession>A0A2W5KLB4</accession>
<evidence type="ECO:0000313" key="3">
    <source>
        <dbReference type="EMBL" id="PZQ17692.1"/>
    </source>
</evidence>
<dbReference type="EMBL" id="QFPN01000002">
    <property type="protein sequence ID" value="PZQ17692.1"/>
    <property type="molecule type" value="Genomic_DNA"/>
</dbReference>
<evidence type="ECO:0000313" key="4">
    <source>
        <dbReference type="Proteomes" id="UP000249577"/>
    </source>
</evidence>
<protein>
    <recommendedName>
        <fullName evidence="5">Sulfite:cytochrome C oxidoreductase subunit B</fullName>
    </recommendedName>
</protein>
<feature type="region of interest" description="Disordered" evidence="1">
    <location>
        <begin position="14"/>
        <end position="37"/>
    </location>
</feature>